<feature type="non-terminal residue" evidence="2">
    <location>
        <position position="1"/>
    </location>
</feature>
<evidence type="ECO:0000313" key="3">
    <source>
        <dbReference type="Proteomes" id="UP000649617"/>
    </source>
</evidence>
<accession>A0A812WD04</accession>
<dbReference type="EMBL" id="CAJNIZ010044216">
    <property type="protein sequence ID" value="CAE7681950.1"/>
    <property type="molecule type" value="Genomic_DNA"/>
</dbReference>
<proteinExistence type="predicted"/>
<dbReference type="OrthoDB" id="438089at2759"/>
<dbReference type="Proteomes" id="UP000649617">
    <property type="component" value="Unassembled WGS sequence"/>
</dbReference>
<organism evidence="2 3">
    <name type="scientific">Symbiodinium pilosum</name>
    <name type="common">Dinoflagellate</name>
    <dbReference type="NCBI Taxonomy" id="2952"/>
    <lineage>
        <taxon>Eukaryota</taxon>
        <taxon>Sar</taxon>
        <taxon>Alveolata</taxon>
        <taxon>Dinophyceae</taxon>
        <taxon>Suessiales</taxon>
        <taxon>Symbiodiniaceae</taxon>
        <taxon>Symbiodinium</taxon>
    </lineage>
</organism>
<evidence type="ECO:0000313" key="2">
    <source>
        <dbReference type="EMBL" id="CAE7681950.1"/>
    </source>
</evidence>
<sequence>AAPNPQQGRRPTKFGPNTWGKKQASKKRQAQLRYSGKKARTLRKQKDAERRQKTVFLRCIDADCRKRTNLLTLQTWVPCTQRLGTKTTPSRLLLILRGWVATGLGKPPSAYPLARSVGSTWKPVKAVLEALQQLEANAGRARNDTLRLRGTVEVDATSVRLVRVYRKTTRLQEPVQRWLDAHPHTARPHYWLLHYRLVGAVQRSNHTNMVVRLLQHKVVPAGAKPPPEATDEILQSGILKSVAKNATIMADGARSWSAAARRTGHTAGVKHVCHSRGEFARSSSDTPTLGTQLLDRCWGNLKTCIPSTLASRPHIAEEPSAMMYVFQALWRKSVGVAGLLPALGDLARQA</sequence>
<name>A0A812WD04_SYMPI</name>
<dbReference type="AlphaFoldDB" id="A0A812WD04"/>
<protein>
    <recommendedName>
        <fullName evidence="4">ISXO2-like transposase domain-containing protein</fullName>
    </recommendedName>
</protein>
<evidence type="ECO:0008006" key="4">
    <source>
        <dbReference type="Google" id="ProtNLM"/>
    </source>
</evidence>
<gene>
    <name evidence="2" type="ORF">SPIL2461_LOCUS19003</name>
</gene>
<comment type="caution">
    <text evidence="2">The sequence shown here is derived from an EMBL/GenBank/DDBJ whole genome shotgun (WGS) entry which is preliminary data.</text>
</comment>
<feature type="compositionally biased region" description="Basic residues" evidence="1">
    <location>
        <begin position="23"/>
        <end position="43"/>
    </location>
</feature>
<keyword evidence="3" id="KW-1185">Reference proteome</keyword>
<reference evidence="2" key="1">
    <citation type="submission" date="2021-02" db="EMBL/GenBank/DDBJ databases">
        <authorList>
            <person name="Dougan E. K."/>
            <person name="Rhodes N."/>
            <person name="Thang M."/>
            <person name="Chan C."/>
        </authorList>
    </citation>
    <scope>NUCLEOTIDE SEQUENCE</scope>
</reference>
<feature type="region of interest" description="Disordered" evidence="1">
    <location>
        <begin position="1"/>
        <end position="47"/>
    </location>
</feature>
<evidence type="ECO:0000256" key="1">
    <source>
        <dbReference type="SAM" id="MobiDB-lite"/>
    </source>
</evidence>